<name>A0ABW8AHH8_9ACTN</name>
<evidence type="ECO:0000256" key="3">
    <source>
        <dbReference type="ARBA" id="ARBA00001946"/>
    </source>
</evidence>
<dbReference type="InterPro" id="IPR003660">
    <property type="entry name" value="HAMP_dom"/>
</dbReference>
<evidence type="ECO:0000256" key="1">
    <source>
        <dbReference type="ARBA" id="ARBA00000085"/>
    </source>
</evidence>
<dbReference type="InterPro" id="IPR003661">
    <property type="entry name" value="HisK_dim/P_dom"/>
</dbReference>
<dbReference type="EMBL" id="JBITLV010000001">
    <property type="protein sequence ID" value="MFI7585809.1"/>
    <property type="molecule type" value="Genomic_DNA"/>
</dbReference>
<evidence type="ECO:0000256" key="22">
    <source>
        <dbReference type="ARBA" id="ARBA00041776"/>
    </source>
</evidence>
<dbReference type="CDD" id="cd00082">
    <property type="entry name" value="HisKA"/>
    <property type="match status" value="1"/>
</dbReference>
<keyword evidence="13 25" id="KW-0067">ATP-binding</keyword>
<evidence type="ECO:0000256" key="13">
    <source>
        <dbReference type="ARBA" id="ARBA00022840"/>
    </source>
</evidence>
<dbReference type="InterPro" id="IPR004358">
    <property type="entry name" value="Sig_transdc_His_kin-like_C"/>
</dbReference>
<dbReference type="PANTHER" id="PTHR44936">
    <property type="entry name" value="SENSOR PROTEIN CREC"/>
    <property type="match status" value="1"/>
</dbReference>
<accession>A0ABW8AHH8</accession>
<evidence type="ECO:0000313" key="26">
    <source>
        <dbReference type="Proteomes" id="UP001612915"/>
    </source>
</evidence>
<dbReference type="PROSITE" id="PS50109">
    <property type="entry name" value="HIS_KIN"/>
    <property type="match status" value="1"/>
</dbReference>
<organism evidence="25 26">
    <name type="scientific">Spongisporangium articulatum</name>
    <dbReference type="NCBI Taxonomy" id="3362603"/>
    <lineage>
        <taxon>Bacteria</taxon>
        <taxon>Bacillati</taxon>
        <taxon>Actinomycetota</taxon>
        <taxon>Actinomycetes</taxon>
        <taxon>Kineosporiales</taxon>
        <taxon>Kineosporiaceae</taxon>
        <taxon>Spongisporangium</taxon>
    </lineage>
</organism>
<comment type="cofactor">
    <cofactor evidence="2">
        <name>Mn(2+)</name>
        <dbReference type="ChEBI" id="CHEBI:29035"/>
    </cofactor>
</comment>
<evidence type="ECO:0000313" key="25">
    <source>
        <dbReference type="EMBL" id="MFI7585809.1"/>
    </source>
</evidence>
<keyword evidence="20" id="KW-0464">Manganese</keyword>
<keyword evidence="26" id="KW-1185">Reference proteome</keyword>
<evidence type="ECO:0000256" key="11">
    <source>
        <dbReference type="ARBA" id="ARBA00022777"/>
    </source>
</evidence>
<dbReference type="SUPFAM" id="SSF158472">
    <property type="entry name" value="HAMP domain-like"/>
    <property type="match status" value="1"/>
</dbReference>
<protein>
    <recommendedName>
        <fullName evidence="21">Signal transduction histidine-protein kinase/phosphatase MprB</fullName>
        <ecNumber evidence="5">2.7.13.3</ecNumber>
    </recommendedName>
    <alternativeName>
        <fullName evidence="22">Mycobacterial persistence regulator B</fullName>
    </alternativeName>
</protein>
<keyword evidence="9" id="KW-0812">Transmembrane</keyword>
<dbReference type="InterPro" id="IPR036890">
    <property type="entry name" value="HATPase_C_sf"/>
</dbReference>
<dbReference type="SMART" id="SM00387">
    <property type="entry name" value="HATPase_c"/>
    <property type="match status" value="1"/>
</dbReference>
<dbReference type="PANTHER" id="PTHR44936:SF9">
    <property type="entry name" value="SENSOR PROTEIN CREC"/>
    <property type="match status" value="1"/>
</dbReference>
<dbReference type="Gene3D" id="3.30.565.10">
    <property type="entry name" value="Histidine kinase-like ATPase, C-terminal domain"/>
    <property type="match status" value="1"/>
</dbReference>
<comment type="subcellular location">
    <subcellularLocation>
        <location evidence="4">Cell membrane</location>
        <topology evidence="4">Multi-pass membrane protein</topology>
    </subcellularLocation>
</comment>
<evidence type="ECO:0000256" key="2">
    <source>
        <dbReference type="ARBA" id="ARBA00001936"/>
    </source>
</evidence>
<keyword evidence="8" id="KW-0808">Transferase</keyword>
<dbReference type="Proteomes" id="UP001612915">
    <property type="component" value="Unassembled WGS sequence"/>
</dbReference>
<keyword evidence="18" id="KW-0346">Stress response</keyword>
<evidence type="ECO:0000256" key="12">
    <source>
        <dbReference type="ARBA" id="ARBA00022801"/>
    </source>
</evidence>
<sequence>MRWRLTLLVAATTSAVVLAFLVPLALIVRSLAEERSLAEASSQAQTLAVIAAVQGAPGVKAWLDDPAKRPTGKVTVWLPENQTLGDQVSVPPTPEAKAGVASAQKIDGQGVIYSAAAGDDADRRVVRIVLSGAELHDGVGRRTFILALLGLLMLGLSVVAADALARRVSHPIRDLAGAADSLHEGRLETRTEERGPPEVVAMARALNRLAARIEQLLIAERESVADLSHRLRTPVTALRLDTESIDDPVIAERLELHVDNLERTVDAVLRDARRPVRPNMAARCDAATVIGERVAFWSALADEQGRSLRTRLPAITTWAQIDAVDLTDVVDALIDNVFAHTEEGVPLEVSVTLDPAEGVVLVVEDGGPGLPGSDVVNRGHSNAGSSGLGLDIVRRAAIASGGRLELGRSRLGGAQVKVVLGSSELRRSEPTLRRRRQRGAKQPGGLRSLFLRLGFR</sequence>
<evidence type="ECO:0000256" key="18">
    <source>
        <dbReference type="ARBA" id="ARBA00023016"/>
    </source>
</evidence>
<dbReference type="InterPro" id="IPR036097">
    <property type="entry name" value="HisK_dim/P_sf"/>
</dbReference>
<evidence type="ECO:0000256" key="16">
    <source>
        <dbReference type="ARBA" id="ARBA00022989"/>
    </source>
</evidence>
<dbReference type="Gene3D" id="1.10.8.500">
    <property type="entry name" value="HAMP domain in histidine kinase"/>
    <property type="match status" value="1"/>
</dbReference>
<dbReference type="InterPro" id="IPR003594">
    <property type="entry name" value="HATPase_dom"/>
</dbReference>
<dbReference type="InterPro" id="IPR005467">
    <property type="entry name" value="His_kinase_dom"/>
</dbReference>
<feature type="domain" description="Histidine kinase" evidence="23">
    <location>
        <begin position="226"/>
        <end position="424"/>
    </location>
</feature>
<dbReference type="Pfam" id="PF02518">
    <property type="entry name" value="HATPase_c"/>
    <property type="match status" value="1"/>
</dbReference>
<evidence type="ECO:0000256" key="10">
    <source>
        <dbReference type="ARBA" id="ARBA00022741"/>
    </source>
</evidence>
<dbReference type="SUPFAM" id="SSF55874">
    <property type="entry name" value="ATPase domain of HSP90 chaperone/DNA topoisomerase II/histidine kinase"/>
    <property type="match status" value="1"/>
</dbReference>
<evidence type="ECO:0000256" key="8">
    <source>
        <dbReference type="ARBA" id="ARBA00022679"/>
    </source>
</evidence>
<comment type="catalytic activity">
    <reaction evidence="1">
        <text>ATP + protein L-histidine = ADP + protein N-phospho-L-histidine.</text>
        <dbReference type="EC" id="2.7.13.3"/>
    </reaction>
</comment>
<dbReference type="SMART" id="SM00388">
    <property type="entry name" value="HisKA"/>
    <property type="match status" value="1"/>
</dbReference>
<dbReference type="EC" id="2.7.13.3" evidence="5"/>
<reference evidence="25 26" key="1">
    <citation type="submission" date="2024-10" db="EMBL/GenBank/DDBJ databases">
        <title>The Natural Products Discovery Center: Release of the First 8490 Sequenced Strains for Exploring Actinobacteria Biosynthetic Diversity.</title>
        <authorList>
            <person name="Kalkreuter E."/>
            <person name="Kautsar S.A."/>
            <person name="Yang D."/>
            <person name="Bader C.D."/>
            <person name="Teijaro C.N."/>
            <person name="Fluegel L."/>
            <person name="Davis C.M."/>
            <person name="Simpson J.R."/>
            <person name="Lauterbach L."/>
            <person name="Steele A.D."/>
            <person name="Gui C."/>
            <person name="Meng S."/>
            <person name="Li G."/>
            <person name="Viehrig K."/>
            <person name="Ye F."/>
            <person name="Su P."/>
            <person name="Kiefer A.F."/>
            <person name="Nichols A."/>
            <person name="Cepeda A.J."/>
            <person name="Yan W."/>
            <person name="Fan B."/>
            <person name="Jiang Y."/>
            <person name="Adhikari A."/>
            <person name="Zheng C.-J."/>
            <person name="Schuster L."/>
            <person name="Cowan T.M."/>
            <person name="Smanski M.J."/>
            <person name="Chevrette M.G."/>
            <person name="De Carvalho L.P.S."/>
            <person name="Shen B."/>
        </authorList>
    </citation>
    <scope>NUCLEOTIDE SEQUENCE [LARGE SCALE GENOMIC DNA]</scope>
    <source>
        <strain evidence="25 26">NPDC049639</strain>
    </source>
</reference>
<keyword evidence="16" id="KW-1133">Transmembrane helix</keyword>
<evidence type="ECO:0000256" key="9">
    <source>
        <dbReference type="ARBA" id="ARBA00022692"/>
    </source>
</evidence>
<comment type="cofactor">
    <cofactor evidence="3">
        <name>Mg(2+)</name>
        <dbReference type="ChEBI" id="CHEBI:18420"/>
    </cofactor>
</comment>
<evidence type="ECO:0000256" key="14">
    <source>
        <dbReference type="ARBA" id="ARBA00022842"/>
    </source>
</evidence>
<evidence type="ECO:0000256" key="15">
    <source>
        <dbReference type="ARBA" id="ARBA00022912"/>
    </source>
</evidence>
<evidence type="ECO:0000256" key="19">
    <source>
        <dbReference type="ARBA" id="ARBA00023026"/>
    </source>
</evidence>
<evidence type="ECO:0000256" key="17">
    <source>
        <dbReference type="ARBA" id="ARBA00023012"/>
    </source>
</evidence>
<evidence type="ECO:0000256" key="20">
    <source>
        <dbReference type="ARBA" id="ARBA00023211"/>
    </source>
</evidence>
<proteinExistence type="predicted"/>
<evidence type="ECO:0000256" key="6">
    <source>
        <dbReference type="ARBA" id="ARBA00022475"/>
    </source>
</evidence>
<keyword evidence="16" id="KW-0472">Membrane</keyword>
<dbReference type="PROSITE" id="PS50885">
    <property type="entry name" value="HAMP"/>
    <property type="match status" value="1"/>
</dbReference>
<keyword evidence="15" id="KW-0904">Protein phosphatase</keyword>
<dbReference type="InterPro" id="IPR050980">
    <property type="entry name" value="2C_sensor_his_kinase"/>
</dbReference>
<dbReference type="Gene3D" id="1.10.287.130">
    <property type="match status" value="1"/>
</dbReference>
<dbReference type="SMART" id="SM00304">
    <property type="entry name" value="HAMP"/>
    <property type="match status" value="1"/>
</dbReference>
<keyword evidence="14" id="KW-0460">Magnesium</keyword>
<dbReference type="RefSeq" id="WP_398274331.1">
    <property type="nucleotide sequence ID" value="NZ_JBITLV010000001.1"/>
</dbReference>
<evidence type="ECO:0000256" key="5">
    <source>
        <dbReference type="ARBA" id="ARBA00012438"/>
    </source>
</evidence>
<evidence type="ECO:0000256" key="21">
    <source>
        <dbReference type="ARBA" id="ARBA00040454"/>
    </source>
</evidence>
<dbReference type="CDD" id="cd06225">
    <property type="entry name" value="HAMP"/>
    <property type="match status" value="1"/>
</dbReference>
<evidence type="ECO:0000256" key="4">
    <source>
        <dbReference type="ARBA" id="ARBA00004651"/>
    </source>
</evidence>
<keyword evidence="6" id="KW-1003">Cell membrane</keyword>
<keyword evidence="11" id="KW-0418">Kinase</keyword>
<dbReference type="SUPFAM" id="SSF47384">
    <property type="entry name" value="Homodimeric domain of signal transducing histidine kinase"/>
    <property type="match status" value="1"/>
</dbReference>
<evidence type="ECO:0000259" key="23">
    <source>
        <dbReference type="PROSITE" id="PS50109"/>
    </source>
</evidence>
<dbReference type="Pfam" id="PF00672">
    <property type="entry name" value="HAMP"/>
    <property type="match status" value="1"/>
</dbReference>
<comment type="caution">
    <text evidence="25">The sequence shown here is derived from an EMBL/GenBank/DDBJ whole genome shotgun (WGS) entry which is preliminary data.</text>
</comment>
<feature type="domain" description="HAMP" evidence="24">
    <location>
        <begin position="166"/>
        <end position="218"/>
    </location>
</feature>
<keyword evidence="7" id="KW-0597">Phosphoprotein</keyword>
<keyword evidence="10" id="KW-0547">Nucleotide-binding</keyword>
<gene>
    <name evidence="25" type="ORF">ACIB24_01895</name>
</gene>
<keyword evidence="17" id="KW-0902">Two-component regulatory system</keyword>
<dbReference type="GO" id="GO:0005524">
    <property type="term" value="F:ATP binding"/>
    <property type="evidence" value="ECO:0007669"/>
    <property type="project" value="UniProtKB-KW"/>
</dbReference>
<dbReference type="PRINTS" id="PR00344">
    <property type="entry name" value="BCTRLSENSOR"/>
</dbReference>
<evidence type="ECO:0000256" key="7">
    <source>
        <dbReference type="ARBA" id="ARBA00022553"/>
    </source>
</evidence>
<evidence type="ECO:0000259" key="24">
    <source>
        <dbReference type="PROSITE" id="PS50885"/>
    </source>
</evidence>
<keyword evidence="19" id="KW-0843">Virulence</keyword>
<keyword evidence="12" id="KW-0378">Hydrolase</keyword>